<organism evidence="1 2">
    <name type="scientific">Mycena albidolilacea</name>
    <dbReference type="NCBI Taxonomy" id="1033008"/>
    <lineage>
        <taxon>Eukaryota</taxon>
        <taxon>Fungi</taxon>
        <taxon>Dikarya</taxon>
        <taxon>Basidiomycota</taxon>
        <taxon>Agaricomycotina</taxon>
        <taxon>Agaricomycetes</taxon>
        <taxon>Agaricomycetidae</taxon>
        <taxon>Agaricales</taxon>
        <taxon>Marasmiineae</taxon>
        <taxon>Mycenaceae</taxon>
        <taxon>Mycena</taxon>
    </lineage>
</organism>
<gene>
    <name evidence="1" type="ORF">DFH08DRAFT_725122</name>
</gene>
<evidence type="ECO:0000313" key="1">
    <source>
        <dbReference type="EMBL" id="KAJ7300674.1"/>
    </source>
</evidence>
<proteinExistence type="predicted"/>
<keyword evidence="2" id="KW-1185">Reference proteome</keyword>
<dbReference type="EMBL" id="JARIHO010000157">
    <property type="protein sequence ID" value="KAJ7300674.1"/>
    <property type="molecule type" value="Genomic_DNA"/>
</dbReference>
<dbReference type="Gene3D" id="3.60.130.30">
    <property type="match status" value="1"/>
</dbReference>
<comment type="caution">
    <text evidence="1">The sequence shown here is derived from an EMBL/GenBank/DDBJ whole genome shotgun (WGS) entry which is preliminary data.</text>
</comment>
<reference evidence="1" key="1">
    <citation type="submission" date="2023-03" db="EMBL/GenBank/DDBJ databases">
        <title>Massive genome expansion in bonnet fungi (Mycena s.s.) driven by repeated elements and novel gene families across ecological guilds.</title>
        <authorList>
            <consortium name="Lawrence Berkeley National Laboratory"/>
            <person name="Harder C.B."/>
            <person name="Miyauchi S."/>
            <person name="Viragh M."/>
            <person name="Kuo A."/>
            <person name="Thoen E."/>
            <person name="Andreopoulos B."/>
            <person name="Lu D."/>
            <person name="Skrede I."/>
            <person name="Drula E."/>
            <person name="Henrissat B."/>
            <person name="Morin E."/>
            <person name="Kohler A."/>
            <person name="Barry K."/>
            <person name="LaButti K."/>
            <person name="Morin E."/>
            <person name="Salamov A."/>
            <person name="Lipzen A."/>
            <person name="Mereny Z."/>
            <person name="Hegedus B."/>
            <person name="Baldrian P."/>
            <person name="Stursova M."/>
            <person name="Weitz H."/>
            <person name="Taylor A."/>
            <person name="Grigoriev I.V."/>
            <person name="Nagy L.G."/>
            <person name="Martin F."/>
            <person name="Kauserud H."/>
        </authorList>
    </citation>
    <scope>NUCLEOTIDE SEQUENCE</scope>
    <source>
        <strain evidence="1">CBHHK002</strain>
    </source>
</reference>
<dbReference type="Proteomes" id="UP001218218">
    <property type="component" value="Unassembled WGS sequence"/>
</dbReference>
<name>A0AAD7E729_9AGAR</name>
<evidence type="ECO:0000313" key="2">
    <source>
        <dbReference type="Proteomes" id="UP001218218"/>
    </source>
</evidence>
<dbReference type="AlphaFoldDB" id="A0AAD7E729"/>
<accession>A0AAD7E729</accession>
<sequence>MGRLVRGGFLFFLCSPPSSTPRPLIDANGRIIAVLAGQPRNDAYRLAVERAFQTISDAAVEARFPASMRRHRRGLFAAMNVGLSYGKGQTTPCWLNNKEYTGIADSLLEDQDIGRMAGFADAAFALWAPRLYGYYRACDTQLRTRHPHLRRPFDHSVFFCANFNFGRNVWTFKHRDILNLVFGWCAIQALGRFDATKGGHLILWDLGLVVEFPAGALILVPSATIAHSNVPIQEDETRISFTQFSPGGIFRYVDNGFRTVNQLAEEDPAEYQRLVDLKEKRWEMGLDLLSTLEELLAPVTS</sequence>
<protein>
    <submittedName>
        <fullName evidence="1">Uncharacterized protein</fullName>
    </submittedName>
</protein>